<feature type="compositionally biased region" description="Polar residues" evidence="1">
    <location>
        <begin position="1"/>
        <end position="13"/>
    </location>
</feature>
<dbReference type="OrthoDB" id="10625421at2759"/>
<keyword evidence="3" id="KW-1185">Reference proteome</keyword>
<gene>
    <name evidence="2" type="ORF">AGLY_012345</name>
</gene>
<proteinExistence type="predicted"/>
<organism evidence="2 3">
    <name type="scientific">Aphis glycines</name>
    <name type="common">Soybean aphid</name>
    <dbReference type="NCBI Taxonomy" id="307491"/>
    <lineage>
        <taxon>Eukaryota</taxon>
        <taxon>Metazoa</taxon>
        <taxon>Ecdysozoa</taxon>
        <taxon>Arthropoda</taxon>
        <taxon>Hexapoda</taxon>
        <taxon>Insecta</taxon>
        <taxon>Pterygota</taxon>
        <taxon>Neoptera</taxon>
        <taxon>Paraneoptera</taxon>
        <taxon>Hemiptera</taxon>
        <taxon>Sternorrhyncha</taxon>
        <taxon>Aphidomorpha</taxon>
        <taxon>Aphidoidea</taxon>
        <taxon>Aphididae</taxon>
        <taxon>Aphidini</taxon>
        <taxon>Aphis</taxon>
        <taxon>Aphis</taxon>
    </lineage>
</organism>
<accession>A0A6G0T9U1</accession>
<protein>
    <submittedName>
        <fullName evidence="2">Uncharacterized protein</fullName>
    </submittedName>
</protein>
<dbReference type="EMBL" id="VYZN01000048">
    <property type="protein sequence ID" value="KAE9528770.1"/>
    <property type="molecule type" value="Genomic_DNA"/>
</dbReference>
<sequence>MESTSRNIGTTPGASEPQGSAVVGGSGVKAGSNVTGPLRSSSCDREGAGVASQAPATLATTSAETVVHERKTLADRLLESKAKPTQVVQHEDYKGKSDEELSEILEEKISAERDHVDRIGRRLNAMLAAVREAKSVAKPVQTLLADSIDVFKQAITARCRGTTCGCTSEQGNTSCGTRDLFDYGRECACGD</sequence>
<feature type="region of interest" description="Disordered" evidence="1">
    <location>
        <begin position="1"/>
        <end position="63"/>
    </location>
</feature>
<name>A0A6G0T9U1_APHGL</name>
<dbReference type="AlphaFoldDB" id="A0A6G0T9U1"/>
<dbReference type="Proteomes" id="UP000475862">
    <property type="component" value="Unassembled WGS sequence"/>
</dbReference>
<feature type="compositionally biased region" description="Polar residues" evidence="1">
    <location>
        <begin position="54"/>
        <end position="63"/>
    </location>
</feature>
<reference evidence="2 3" key="1">
    <citation type="submission" date="2019-08" db="EMBL/GenBank/DDBJ databases">
        <title>The genome of the soybean aphid Biotype 1, its phylome, world population structure and adaptation to the North American continent.</title>
        <authorList>
            <person name="Giordano R."/>
            <person name="Donthu R.K."/>
            <person name="Hernandez A.G."/>
            <person name="Wright C.L."/>
            <person name="Zimin A.V."/>
        </authorList>
    </citation>
    <scope>NUCLEOTIDE SEQUENCE [LARGE SCALE GENOMIC DNA]</scope>
    <source>
        <tissue evidence="2">Whole aphids</tissue>
    </source>
</reference>
<evidence type="ECO:0000313" key="2">
    <source>
        <dbReference type="EMBL" id="KAE9528770.1"/>
    </source>
</evidence>
<comment type="caution">
    <text evidence="2">The sequence shown here is derived from an EMBL/GenBank/DDBJ whole genome shotgun (WGS) entry which is preliminary data.</text>
</comment>
<evidence type="ECO:0000256" key="1">
    <source>
        <dbReference type="SAM" id="MobiDB-lite"/>
    </source>
</evidence>
<evidence type="ECO:0000313" key="3">
    <source>
        <dbReference type="Proteomes" id="UP000475862"/>
    </source>
</evidence>